<feature type="transmembrane region" description="Helical" evidence="2">
    <location>
        <begin position="12"/>
        <end position="31"/>
    </location>
</feature>
<evidence type="ECO:0000256" key="1">
    <source>
        <dbReference type="SAM" id="MobiDB-lite"/>
    </source>
</evidence>
<feature type="compositionally biased region" description="Basic and acidic residues" evidence="1">
    <location>
        <begin position="126"/>
        <end position="191"/>
    </location>
</feature>
<keyword evidence="2" id="KW-0812">Transmembrane</keyword>
<dbReference type="EMBL" id="FONW01000010">
    <property type="protein sequence ID" value="SFF60447.1"/>
    <property type="molecule type" value="Genomic_DNA"/>
</dbReference>
<gene>
    <name evidence="3" type="ORF">SAMN05216283_110114</name>
</gene>
<name>A0A1I2K5F7_9BACT</name>
<feature type="region of interest" description="Disordered" evidence="1">
    <location>
        <begin position="47"/>
        <end position="101"/>
    </location>
</feature>
<evidence type="ECO:0000256" key="2">
    <source>
        <dbReference type="SAM" id="Phobius"/>
    </source>
</evidence>
<keyword evidence="4" id="KW-1185">Reference proteome</keyword>
<protein>
    <submittedName>
        <fullName evidence="3">TolA protein</fullName>
    </submittedName>
</protein>
<evidence type="ECO:0000313" key="3">
    <source>
        <dbReference type="EMBL" id="SFF60447.1"/>
    </source>
</evidence>
<dbReference type="STRING" id="655355.SAMN05216283_110114"/>
<keyword evidence="2" id="KW-0472">Membrane</keyword>
<dbReference type="Proteomes" id="UP000198964">
    <property type="component" value="Unassembled WGS sequence"/>
</dbReference>
<dbReference type="RefSeq" id="WP_093920977.1">
    <property type="nucleotide sequence ID" value="NZ_FONW01000010.1"/>
</dbReference>
<dbReference type="AlphaFoldDB" id="A0A1I2K5F7"/>
<organism evidence="3 4">
    <name type="scientific">Sunxiuqinia elliptica</name>
    <dbReference type="NCBI Taxonomy" id="655355"/>
    <lineage>
        <taxon>Bacteria</taxon>
        <taxon>Pseudomonadati</taxon>
        <taxon>Bacteroidota</taxon>
        <taxon>Bacteroidia</taxon>
        <taxon>Marinilabiliales</taxon>
        <taxon>Prolixibacteraceae</taxon>
        <taxon>Sunxiuqinia</taxon>
    </lineage>
</organism>
<accession>A0A1I2K5F7</accession>
<proteinExistence type="predicted"/>
<feature type="region of interest" description="Disordered" evidence="1">
    <location>
        <begin position="126"/>
        <end position="251"/>
    </location>
</feature>
<sequence length="337" mass="37037">MSYFSKHKRGFIGTIIFHGIVLILLLLFGFFTPLPLPGEEGILVNFGNSEQGSGKREPAPSKKVTPPVVREEKKQVTTPPPSNPPKQVTLPAKTEAKEEVMTQDYEKTVAIEAAKKKKEEERKKQQEELARKKKQEEIERQRQQKLEAERQKELERKRAEELERQRLAAEEAERQRKAEEERKRIEAEQQKIAEINSRVSNAFGSGGAGASDSKSTGEGVTFPGGNQGSPNGSANSSNYGDGGGQGNGISFSLAGRSAQSLPKPYYPGNEEGVVVVKVTVDKYGKVTTAEPGVRGSTTYNSQLLNAAKQAALKARFNLDESAPAFQQGTITYRFVLD</sequence>
<reference evidence="3 4" key="1">
    <citation type="submission" date="2016-10" db="EMBL/GenBank/DDBJ databases">
        <authorList>
            <person name="de Groot N.N."/>
        </authorList>
    </citation>
    <scope>NUCLEOTIDE SEQUENCE [LARGE SCALE GENOMIC DNA]</scope>
    <source>
        <strain evidence="3 4">CGMCC 1.9156</strain>
    </source>
</reference>
<keyword evidence="2" id="KW-1133">Transmembrane helix</keyword>
<evidence type="ECO:0000313" key="4">
    <source>
        <dbReference type="Proteomes" id="UP000198964"/>
    </source>
</evidence>